<dbReference type="PANTHER" id="PTHR43718">
    <property type="entry name" value="LON PROTEASE"/>
    <property type="match status" value="1"/>
</dbReference>
<evidence type="ECO:0000313" key="3">
    <source>
        <dbReference type="Proteomes" id="UP000789572"/>
    </source>
</evidence>
<dbReference type="InterPro" id="IPR027065">
    <property type="entry name" value="Lon_Prtase"/>
</dbReference>
<dbReference type="SMART" id="SM00382">
    <property type="entry name" value="AAA"/>
    <property type="match status" value="1"/>
</dbReference>
<dbReference type="Gene3D" id="3.40.50.300">
    <property type="entry name" value="P-loop containing nucleotide triphosphate hydrolases"/>
    <property type="match status" value="1"/>
</dbReference>
<dbReference type="AlphaFoldDB" id="A0A9N9AQS9"/>
<dbReference type="InterPro" id="IPR001270">
    <property type="entry name" value="ClpA/B"/>
</dbReference>
<dbReference type="EMBL" id="CAJVPJ010000561">
    <property type="protein sequence ID" value="CAG8537574.1"/>
    <property type="molecule type" value="Genomic_DNA"/>
</dbReference>
<organism evidence="2 3">
    <name type="scientific">Paraglomus occultum</name>
    <dbReference type="NCBI Taxonomy" id="144539"/>
    <lineage>
        <taxon>Eukaryota</taxon>
        <taxon>Fungi</taxon>
        <taxon>Fungi incertae sedis</taxon>
        <taxon>Mucoromycota</taxon>
        <taxon>Glomeromycotina</taxon>
        <taxon>Glomeromycetes</taxon>
        <taxon>Paraglomerales</taxon>
        <taxon>Paraglomeraceae</taxon>
        <taxon>Paraglomus</taxon>
    </lineage>
</organism>
<dbReference type="PANTHER" id="PTHR43718:SF2">
    <property type="entry name" value="LON PROTEASE HOMOLOG, MITOCHONDRIAL"/>
    <property type="match status" value="1"/>
</dbReference>
<dbReference type="InterPro" id="IPR003959">
    <property type="entry name" value="ATPase_AAA_core"/>
</dbReference>
<evidence type="ECO:0000313" key="2">
    <source>
        <dbReference type="EMBL" id="CAG8537574.1"/>
    </source>
</evidence>
<protein>
    <submittedName>
        <fullName evidence="2">10792_t:CDS:1</fullName>
    </submittedName>
</protein>
<dbReference type="GO" id="GO:0006515">
    <property type="term" value="P:protein quality control for misfolded or incompletely synthesized proteins"/>
    <property type="evidence" value="ECO:0007669"/>
    <property type="project" value="TreeGrafter"/>
</dbReference>
<dbReference type="GO" id="GO:0004176">
    <property type="term" value="F:ATP-dependent peptidase activity"/>
    <property type="evidence" value="ECO:0007669"/>
    <property type="project" value="InterPro"/>
</dbReference>
<keyword evidence="3" id="KW-1185">Reference proteome</keyword>
<reference evidence="2" key="1">
    <citation type="submission" date="2021-06" db="EMBL/GenBank/DDBJ databases">
        <authorList>
            <person name="Kallberg Y."/>
            <person name="Tangrot J."/>
            <person name="Rosling A."/>
        </authorList>
    </citation>
    <scope>NUCLEOTIDE SEQUENCE</scope>
    <source>
        <strain evidence="2">IA702</strain>
    </source>
</reference>
<dbReference type="GO" id="GO:0016887">
    <property type="term" value="F:ATP hydrolysis activity"/>
    <property type="evidence" value="ECO:0007669"/>
    <property type="project" value="InterPro"/>
</dbReference>
<evidence type="ECO:0000259" key="1">
    <source>
        <dbReference type="SMART" id="SM00382"/>
    </source>
</evidence>
<dbReference type="GO" id="GO:0005524">
    <property type="term" value="F:ATP binding"/>
    <property type="evidence" value="ECO:0007669"/>
    <property type="project" value="InterPro"/>
</dbReference>
<dbReference type="OrthoDB" id="2443769at2759"/>
<dbReference type="GO" id="GO:0004252">
    <property type="term" value="F:serine-type endopeptidase activity"/>
    <property type="evidence" value="ECO:0007669"/>
    <property type="project" value="InterPro"/>
</dbReference>
<gene>
    <name evidence="2" type="ORF">POCULU_LOCUS4372</name>
</gene>
<dbReference type="InterPro" id="IPR003593">
    <property type="entry name" value="AAA+_ATPase"/>
</dbReference>
<dbReference type="Proteomes" id="UP000789572">
    <property type="component" value="Unassembled WGS sequence"/>
</dbReference>
<dbReference type="InterPro" id="IPR027417">
    <property type="entry name" value="P-loop_NTPase"/>
</dbReference>
<dbReference type="PRINTS" id="PR00300">
    <property type="entry name" value="CLPPROTEASEA"/>
</dbReference>
<name>A0A9N9AQS9_9GLOM</name>
<dbReference type="Pfam" id="PF00004">
    <property type="entry name" value="AAA"/>
    <property type="match status" value="1"/>
</dbReference>
<accession>A0A9N9AQS9</accession>
<dbReference type="SUPFAM" id="SSF52540">
    <property type="entry name" value="P-loop containing nucleoside triphosphate hydrolases"/>
    <property type="match status" value="1"/>
</dbReference>
<comment type="caution">
    <text evidence="2">The sequence shown here is derived from an EMBL/GenBank/DDBJ whole genome shotgun (WGS) entry which is preliminary data.</text>
</comment>
<sequence length="216" mass="23838">MTILARLNVKREELEDKCNSLTHSSVPKTILQNKIKTLNELINAYGSTNQPITLTESELILNQQVVGPSGVGKTTFAQIIAQALGKKFFSVALNGLSETSTLLGSENNSPANNEGQLAQALVETKTSNPVILLDEIDKASLPLKNCLLNILDPKQNHTILDYYLDVKLDFSQITFVLTANETKSFLPSLRDRMLIIEIPGYNGEQKKETANKIIQQ</sequence>
<feature type="domain" description="AAA+ ATPase" evidence="1">
    <location>
        <begin position="62"/>
        <end position="200"/>
    </location>
</feature>
<proteinExistence type="predicted"/>